<dbReference type="Gene3D" id="3.60.10.10">
    <property type="entry name" value="Endonuclease/exonuclease/phosphatase"/>
    <property type="match status" value="1"/>
</dbReference>
<dbReference type="SUPFAM" id="SSF74853">
    <property type="entry name" value="Lamin A/C globular tail domain"/>
    <property type="match status" value="1"/>
</dbReference>
<dbReference type="InterPro" id="IPR001322">
    <property type="entry name" value="Lamin_tail_dom"/>
</dbReference>
<dbReference type="InterPro" id="IPR029052">
    <property type="entry name" value="Metallo-depent_PP-like"/>
</dbReference>
<organism evidence="5 6">
    <name type="scientific">Flavimobilis rhizosphaerae</name>
    <dbReference type="NCBI Taxonomy" id="2775421"/>
    <lineage>
        <taxon>Bacteria</taxon>
        <taxon>Bacillati</taxon>
        <taxon>Actinomycetota</taxon>
        <taxon>Actinomycetes</taxon>
        <taxon>Micrococcales</taxon>
        <taxon>Jonesiaceae</taxon>
        <taxon>Flavimobilis</taxon>
    </lineage>
</organism>
<evidence type="ECO:0000256" key="3">
    <source>
        <dbReference type="SAM" id="SignalP"/>
    </source>
</evidence>
<dbReference type="PROSITE" id="PS51841">
    <property type="entry name" value="LTD"/>
    <property type="match status" value="1"/>
</dbReference>
<name>A0ABR9DRB5_9MICO</name>
<keyword evidence="5" id="KW-0540">Nuclease</keyword>
<evidence type="ECO:0000313" key="6">
    <source>
        <dbReference type="Proteomes" id="UP000642107"/>
    </source>
</evidence>
<dbReference type="Gene3D" id="3.60.21.10">
    <property type="match status" value="1"/>
</dbReference>
<evidence type="ECO:0000313" key="5">
    <source>
        <dbReference type="EMBL" id="MBD9698921.1"/>
    </source>
</evidence>
<dbReference type="EMBL" id="JACZDF010000002">
    <property type="protein sequence ID" value="MBD9698921.1"/>
    <property type="molecule type" value="Genomic_DNA"/>
</dbReference>
<dbReference type="InterPro" id="IPR036415">
    <property type="entry name" value="Lamin_tail_dom_sf"/>
</dbReference>
<dbReference type="InterPro" id="IPR004843">
    <property type="entry name" value="Calcineurin-like_PHP"/>
</dbReference>
<dbReference type="Gene3D" id="3.90.780.10">
    <property type="entry name" value="5'-Nucleotidase, C-terminal domain"/>
    <property type="match status" value="1"/>
</dbReference>
<dbReference type="InterPro" id="IPR032109">
    <property type="entry name" value="Big_3_5"/>
</dbReference>
<dbReference type="RefSeq" id="WP_192278572.1">
    <property type="nucleotide sequence ID" value="NZ_JACZDF010000002.1"/>
</dbReference>
<dbReference type="InterPro" id="IPR006179">
    <property type="entry name" value="5_nucleotidase/apyrase"/>
</dbReference>
<keyword evidence="1 3" id="KW-0732">Signal</keyword>
<reference evidence="5 6" key="1">
    <citation type="submission" date="2020-09" db="EMBL/GenBank/DDBJ databases">
        <title>Flavimobilis rhizosphaerae sp. nov., isolated from rhizosphere soil of Spartina alterniflora.</title>
        <authorList>
            <person name="Hanqin C."/>
        </authorList>
    </citation>
    <scope>NUCLEOTIDE SEQUENCE [LARGE SCALE GENOMIC DNA]</scope>
    <source>
        <strain evidence="5 6">GY 10621</strain>
    </source>
</reference>
<accession>A0ABR9DRB5</accession>
<feature type="region of interest" description="Disordered" evidence="2">
    <location>
        <begin position="175"/>
        <end position="242"/>
    </location>
</feature>
<dbReference type="InterPro" id="IPR036907">
    <property type="entry name" value="5'-Nucleotdase_C_sf"/>
</dbReference>
<feature type="compositionally biased region" description="Acidic residues" evidence="2">
    <location>
        <begin position="217"/>
        <end position="231"/>
    </location>
</feature>
<dbReference type="SUPFAM" id="SSF56300">
    <property type="entry name" value="Metallo-dependent phosphatases"/>
    <property type="match status" value="1"/>
</dbReference>
<keyword evidence="6" id="KW-1185">Reference proteome</keyword>
<dbReference type="SUPFAM" id="SSF55816">
    <property type="entry name" value="5'-nucleotidase (syn. UDP-sugar hydrolase), C-terminal domain"/>
    <property type="match status" value="1"/>
</dbReference>
<dbReference type="InterPro" id="IPR008334">
    <property type="entry name" value="5'-Nucleotdase_C"/>
</dbReference>
<comment type="caution">
    <text evidence="5">The sequence shown here is derived from an EMBL/GenBank/DDBJ whole genome shotgun (WGS) entry which is preliminary data.</text>
</comment>
<dbReference type="Proteomes" id="UP000642107">
    <property type="component" value="Unassembled WGS sequence"/>
</dbReference>
<feature type="region of interest" description="Disordered" evidence="2">
    <location>
        <begin position="695"/>
        <end position="716"/>
    </location>
</feature>
<evidence type="ECO:0000256" key="1">
    <source>
        <dbReference type="ARBA" id="ARBA00022729"/>
    </source>
</evidence>
<feature type="region of interest" description="Disordered" evidence="2">
    <location>
        <begin position="478"/>
        <end position="504"/>
    </location>
</feature>
<proteinExistence type="predicted"/>
<feature type="domain" description="LTD" evidence="4">
    <location>
        <begin position="27"/>
        <end position="167"/>
    </location>
</feature>
<dbReference type="InterPro" id="IPR047971">
    <property type="entry name" value="ExeM-like"/>
</dbReference>
<evidence type="ECO:0000256" key="2">
    <source>
        <dbReference type="SAM" id="MobiDB-lite"/>
    </source>
</evidence>
<dbReference type="CDD" id="cd04486">
    <property type="entry name" value="YhcR_OBF_like"/>
    <property type="match status" value="1"/>
</dbReference>
<dbReference type="PRINTS" id="PR01607">
    <property type="entry name" value="APYRASEFAMLY"/>
</dbReference>
<keyword evidence="5" id="KW-0255">Endonuclease</keyword>
<dbReference type="InterPro" id="IPR036691">
    <property type="entry name" value="Endo/exonu/phosph_ase_sf"/>
</dbReference>
<gene>
    <name evidence="5" type="ORF">IGS67_05355</name>
</gene>
<dbReference type="Pfam" id="PF02872">
    <property type="entry name" value="5_nucleotid_C"/>
    <property type="match status" value="1"/>
</dbReference>
<dbReference type="PANTHER" id="PTHR42834">
    <property type="entry name" value="ENDONUCLEASE/EXONUCLEASE/PHOSPHATASE FAMILY PROTEIN (AFU_ORTHOLOGUE AFUA_3G09210)"/>
    <property type="match status" value="1"/>
</dbReference>
<dbReference type="Pfam" id="PF00149">
    <property type="entry name" value="Metallophos"/>
    <property type="match status" value="1"/>
</dbReference>
<dbReference type="InterPro" id="IPR013783">
    <property type="entry name" value="Ig-like_fold"/>
</dbReference>
<dbReference type="CDD" id="cd10283">
    <property type="entry name" value="MnuA_DNase1-like"/>
    <property type="match status" value="1"/>
</dbReference>
<dbReference type="PANTHER" id="PTHR42834:SF1">
    <property type="entry name" value="ENDONUCLEASE_EXONUCLEASE_PHOSPHATASE FAMILY PROTEIN (AFU_ORTHOLOGUE AFUA_3G09210)"/>
    <property type="match status" value="1"/>
</dbReference>
<feature type="chain" id="PRO_5046344760" evidence="3">
    <location>
        <begin position="34"/>
        <end position="1784"/>
    </location>
</feature>
<dbReference type="Pfam" id="PF00932">
    <property type="entry name" value="LTD"/>
    <property type="match status" value="1"/>
</dbReference>
<dbReference type="Gene3D" id="2.60.40.1260">
    <property type="entry name" value="Lamin Tail domain"/>
    <property type="match status" value="1"/>
</dbReference>
<dbReference type="GO" id="GO:0004519">
    <property type="term" value="F:endonuclease activity"/>
    <property type="evidence" value="ECO:0007669"/>
    <property type="project" value="UniProtKB-KW"/>
</dbReference>
<dbReference type="SUPFAM" id="SSF56219">
    <property type="entry name" value="DNase I-like"/>
    <property type="match status" value="1"/>
</dbReference>
<feature type="signal peptide" evidence="3">
    <location>
        <begin position="1"/>
        <end position="33"/>
    </location>
</feature>
<evidence type="ECO:0000259" key="4">
    <source>
        <dbReference type="PROSITE" id="PS51841"/>
    </source>
</evidence>
<protein>
    <submittedName>
        <fullName evidence="5">ExeM/NucH family extracellular endonuclease</fullName>
    </submittedName>
</protein>
<dbReference type="NCBIfam" id="NF033681">
    <property type="entry name" value="ExeM_NucH_DNase"/>
    <property type="match status" value="1"/>
</dbReference>
<keyword evidence="5" id="KW-0378">Hydrolase</keyword>
<sequence>MREHPVRAGVVATLASASMIGTIGLVTAGAATAAVSPEASVVINEVYGGGGNSGAVLSHDFVELKNTGTTPADLSGWSLQYAAAAGTAWNNRFILSGVIPVGATFLVQLASGGATGAALPAADATGTLNLSGSKGNVALVSSTTELSCQAAACATDAAVVDLVGFGTGAAFAGTGPAPAPSNSTSISRTNGVNTASNADDFTAGTPTPTNAKGETEPGGEPDPEPTEEPTEEPTGGPGDGALERTIAEIQGTGDATPLAGKLVRTKGVVTAAYETGGFNGIVVQTPGADTTPDGSDAVFVYLGSGNGAGGHAIGDHVIVTGTAAEFNGLTQIAGPGLKVVADPYGTGDAVPLEIAWPEKEADREAIESMLIAPQGAMTVSNTYSTNQYGEVGLAVGTTPLRQPTDAARPGSAAAAAVAADNTARGVVLDDGASTNFTSSANQSQTPPYVSLADPVRVGAKVTFDAPLVVDFRNSTWKLNPTSQVTPGHETASFEDTRTDKPSAASLGDGDLTVASFNVLNYFTTLGKDVAGCTPYSDRAGRGITVKSCPGDGPRGAWDEASLARQQAKIVAAIDALDASVVGLMEIENSAKLGEAADEAVATIVAALNAKAGTDRWDYVRSSADLPPVSEQDVITNALIFQKDEVTPVGPSVALGDQSGTGEAFVNAREPLGQAFAPAGSGEPFLAVVNHFKSKGSAGPLPGDDDSGDGQGSSNASRKAQAAALVSWVPTVLDDLATAGHTVSDVALLGDFNSYTHEDPMMALHDAGYTNAQVKNPATEYSYSFSGLSGSLDHVLLNDSMLARTTGADIWNINAPESIALEYSRYNSHGTLFHDASPFRSSDHDPVIAAFQANDASATSKLTFLNINDFHGRIDSNTVKFAGTIEQLRKAAGEGSTLFLSAGDSIGASLFASAFQQDTPTLEVLNALGLDASAVGNHEFDQGIADLTGRVTDTADFPYLGANVYTKGTANPALPEYALVEKDGLTVGVIGVVTQETPTLVTPAGIANLDFGDPVDAVNRVAAKLSDGDESNGEADVLVAEFHEGASAGDTESTTLEAELAKGGAFAKIVTETSPLVDVIFTGHTHKKYAWLAPVTGGGTRPIVQTGSYGENVGVVELTVDRATGDVTDATARNVARSTTADDALVAEFPRVAEVKSIVDKALAEANEIGKQQVGSVTADITTAFSGGSYGPEGYVGPGPKVTDGRDNRGAESTLGNLVANALRDTLAGVQAGADIGVVNPGGLRSDLLFAKSGEEATDGIVTFAEANAVLPFVNNLWSTTLTGAQLKTLLEQQWQTNPDGTIPSRSYLQLGLSDNVSYTFDESRPLGDRITSITVNGAFVTASDSFRVGTFSFLATGGDNFRVFTQGTGTVDSGLIDRDAWMAYLTANPGLSPSFAERAVGVTGNPATVEAGTALSFDVSGLDLTSLGAKRNTEITATFHGGTLPTAGLGLGTFAVTEGASTVAGTVPAGAAGATTLRLTVAPSGTVVEIPLTVTAPVVVDPVRTSTSLSVTGDRVEGRELTLTARVTPVAAGTVELLDGTRVLGRVTVAAGTATYRTSSLTSGVHRLSARFVPTDPTAYAGSTSATSLVTIAAKPVEKSKVTVKAKVSPSRVDYGRAAKVTVTVVGKTSAPRGVVGIYDGSKRIARGTLKVSGRTGKVTVTLPKTLKVGTHRLTARYGGTSTTLAGTSKATTLRVVKAKPKVSVTVARDGRSLTVRVSAKGYTPTGKVSVRVDKGGSKLVTLRKGSATVKLSKPRPGRHTYTVKYLGTSGTASKTVKVTRVIR</sequence>
<dbReference type="Pfam" id="PF16640">
    <property type="entry name" value="Big_3_5"/>
    <property type="match status" value="2"/>
</dbReference>
<feature type="compositionally biased region" description="Polar residues" evidence="2">
    <location>
        <begin position="181"/>
        <end position="212"/>
    </location>
</feature>
<dbReference type="Gene3D" id="2.60.40.10">
    <property type="entry name" value="Immunoglobulins"/>
    <property type="match status" value="3"/>
</dbReference>